<evidence type="ECO:0000256" key="3">
    <source>
        <dbReference type="ARBA" id="ARBA00022729"/>
    </source>
</evidence>
<dbReference type="EMBL" id="LBBL01000087">
    <property type="protein sequence ID" value="KKF95583.1"/>
    <property type="molecule type" value="Genomic_DNA"/>
</dbReference>
<dbReference type="Gene3D" id="2.60.120.200">
    <property type="match status" value="1"/>
</dbReference>
<gene>
    <name evidence="10" type="ORF">CFO_g2052</name>
</gene>
<dbReference type="Pfam" id="PF03388">
    <property type="entry name" value="Lectin_leg-like"/>
    <property type="match status" value="1"/>
</dbReference>
<feature type="chain" id="PRO_5002527593" evidence="8">
    <location>
        <begin position="20"/>
        <end position="325"/>
    </location>
</feature>
<evidence type="ECO:0000259" key="9">
    <source>
        <dbReference type="PROSITE" id="PS51328"/>
    </source>
</evidence>
<keyword evidence="3 8" id="KW-0732">Signal</keyword>
<keyword evidence="2 7" id="KW-0812">Transmembrane</keyword>
<proteinExistence type="predicted"/>
<feature type="transmembrane region" description="Helical" evidence="7">
    <location>
        <begin position="290"/>
        <end position="314"/>
    </location>
</feature>
<dbReference type="GO" id="GO:0000139">
    <property type="term" value="C:Golgi membrane"/>
    <property type="evidence" value="ECO:0007669"/>
    <property type="project" value="TreeGrafter"/>
</dbReference>
<keyword evidence="10" id="KW-0430">Lectin</keyword>
<comment type="caution">
    <text evidence="10">The sequence shown here is derived from an EMBL/GenBank/DDBJ whole genome shotgun (WGS) entry which is preliminary data.</text>
</comment>
<dbReference type="CDD" id="cd07308">
    <property type="entry name" value="lectin_leg-like"/>
    <property type="match status" value="1"/>
</dbReference>
<feature type="region of interest" description="Disordered" evidence="6">
    <location>
        <begin position="257"/>
        <end position="276"/>
    </location>
</feature>
<protein>
    <submittedName>
        <fullName evidence="10">L-type lectin-like domain-containing protein</fullName>
    </submittedName>
</protein>
<evidence type="ECO:0000256" key="4">
    <source>
        <dbReference type="ARBA" id="ARBA00022989"/>
    </source>
</evidence>
<organism evidence="10 11">
    <name type="scientific">Ceratocystis fimbriata f. sp. platani</name>
    <dbReference type="NCBI Taxonomy" id="88771"/>
    <lineage>
        <taxon>Eukaryota</taxon>
        <taxon>Fungi</taxon>
        <taxon>Dikarya</taxon>
        <taxon>Ascomycota</taxon>
        <taxon>Pezizomycotina</taxon>
        <taxon>Sordariomycetes</taxon>
        <taxon>Hypocreomycetidae</taxon>
        <taxon>Microascales</taxon>
        <taxon>Ceratocystidaceae</taxon>
        <taxon>Ceratocystis</taxon>
    </lineage>
</organism>
<evidence type="ECO:0000256" key="5">
    <source>
        <dbReference type="ARBA" id="ARBA00023136"/>
    </source>
</evidence>
<dbReference type="Proteomes" id="UP000034841">
    <property type="component" value="Unassembled WGS sequence"/>
</dbReference>
<comment type="subcellular location">
    <subcellularLocation>
        <location evidence="1">Membrane</location>
        <topology evidence="1">Single-pass type I membrane protein</topology>
    </subcellularLocation>
</comment>
<dbReference type="SUPFAM" id="SSF49899">
    <property type="entry name" value="Concanavalin A-like lectins/glucanases"/>
    <property type="match status" value="1"/>
</dbReference>
<sequence>MRIFSTLLAGLGLVSLGHGAIPEEKQVRSIALRTHTLTQPYLDSDMQSRWYDFGGDTIIRTDSHIRLASNLPSQAGWIFSRVPLTATNWEIEVEFKITGTGQLFGDGLAMWLTKSRAQTGQVFGSSDKFEGLGVFIDTYKNNRPGVVFPYVMAMMGDGQTSYDKNNDGKANELAGCSARGLRNANVPTKLRLTYFQDKILRLELQYKKEDDWIQCFEVESPPTIPQVAYLGFSAETGELTDNHDIISVKAKNLYKSPTASSNTNNNSGSKGKKGKKAKAKSYADAEGSSWTWFFFKIILFILVVGGIYVGFTAWRTQQARKSYRF</sequence>
<dbReference type="PANTHER" id="PTHR12223:SF45">
    <property type="entry name" value="RE50040P"/>
    <property type="match status" value="1"/>
</dbReference>
<dbReference type="AlphaFoldDB" id="A0A0F8BSP9"/>
<feature type="signal peptide" evidence="8">
    <location>
        <begin position="1"/>
        <end position="19"/>
    </location>
</feature>
<dbReference type="FunFam" id="2.60.120.200:FF:000095">
    <property type="entry name" value="Lectin family integral membrane protein"/>
    <property type="match status" value="1"/>
</dbReference>
<dbReference type="GO" id="GO:0005793">
    <property type="term" value="C:endoplasmic reticulum-Golgi intermediate compartment"/>
    <property type="evidence" value="ECO:0007669"/>
    <property type="project" value="TreeGrafter"/>
</dbReference>
<dbReference type="GO" id="GO:0006888">
    <property type="term" value="P:endoplasmic reticulum to Golgi vesicle-mediated transport"/>
    <property type="evidence" value="ECO:0007669"/>
    <property type="project" value="TreeGrafter"/>
</dbReference>
<keyword evidence="5 7" id="KW-0472">Membrane</keyword>
<dbReference type="InterPro" id="IPR005052">
    <property type="entry name" value="Lectin_leg"/>
</dbReference>
<dbReference type="GO" id="GO:0005789">
    <property type="term" value="C:endoplasmic reticulum membrane"/>
    <property type="evidence" value="ECO:0007669"/>
    <property type="project" value="TreeGrafter"/>
</dbReference>
<evidence type="ECO:0000256" key="1">
    <source>
        <dbReference type="ARBA" id="ARBA00004479"/>
    </source>
</evidence>
<dbReference type="PROSITE" id="PS51328">
    <property type="entry name" value="L_LECTIN_LIKE"/>
    <property type="match status" value="1"/>
</dbReference>
<dbReference type="PANTHER" id="PTHR12223">
    <property type="entry name" value="VESICULAR MANNOSE-BINDING LECTIN"/>
    <property type="match status" value="1"/>
</dbReference>
<evidence type="ECO:0000256" key="6">
    <source>
        <dbReference type="SAM" id="MobiDB-lite"/>
    </source>
</evidence>
<accession>A0A0F8BSP9</accession>
<name>A0A0F8BSP9_CERFI</name>
<feature type="compositionally biased region" description="Low complexity" evidence="6">
    <location>
        <begin position="257"/>
        <end position="269"/>
    </location>
</feature>
<evidence type="ECO:0000313" key="10">
    <source>
        <dbReference type="EMBL" id="KKF95583.1"/>
    </source>
</evidence>
<dbReference type="OrthoDB" id="270293at2759"/>
<evidence type="ECO:0000256" key="8">
    <source>
        <dbReference type="SAM" id="SignalP"/>
    </source>
</evidence>
<dbReference type="GO" id="GO:0005537">
    <property type="term" value="F:D-mannose binding"/>
    <property type="evidence" value="ECO:0007669"/>
    <property type="project" value="TreeGrafter"/>
</dbReference>
<dbReference type="GO" id="GO:0030134">
    <property type="term" value="C:COPII-coated ER to Golgi transport vesicle"/>
    <property type="evidence" value="ECO:0007669"/>
    <property type="project" value="TreeGrafter"/>
</dbReference>
<dbReference type="InterPro" id="IPR013320">
    <property type="entry name" value="ConA-like_dom_sf"/>
</dbReference>
<reference evidence="10 11" key="1">
    <citation type="submission" date="2015-04" db="EMBL/GenBank/DDBJ databases">
        <title>Genome sequence of Ceratocystis platani, a major pathogen of plane trees.</title>
        <authorList>
            <person name="Belbahri L."/>
        </authorList>
    </citation>
    <scope>NUCLEOTIDE SEQUENCE [LARGE SCALE GENOMIC DNA]</scope>
    <source>
        <strain evidence="10 11">CFO</strain>
    </source>
</reference>
<keyword evidence="4 7" id="KW-1133">Transmembrane helix</keyword>
<evidence type="ECO:0000256" key="7">
    <source>
        <dbReference type="SAM" id="Phobius"/>
    </source>
</evidence>
<feature type="domain" description="L-type lectin-like" evidence="9">
    <location>
        <begin position="29"/>
        <end position="253"/>
    </location>
</feature>
<evidence type="ECO:0000256" key="2">
    <source>
        <dbReference type="ARBA" id="ARBA00022692"/>
    </source>
</evidence>
<keyword evidence="11" id="KW-1185">Reference proteome</keyword>
<evidence type="ECO:0000313" key="11">
    <source>
        <dbReference type="Proteomes" id="UP000034841"/>
    </source>
</evidence>
<dbReference type="InterPro" id="IPR051136">
    <property type="entry name" value="Intracellular_Lectin-GPT"/>
</dbReference>